<sequence>MSADDIPQLVTFEASRSEKKVPVTILTGYLGAGKTTLLNHILTHAHGKRIAIILNDFGEGSALESSISIRQRTGDLFEDWLELRNGCLCCSLKDPGVKAIERLMAKRGNFDYILVETTGLADPGPVASIFWLDENLCSQLYLDGIVTIIDAKHCLSQLSERRGDHVNDCERQVALADVLILNKTDLVAKHELEFVWERIRSINAAAKQIESVFARVDLAAILDLNLYSSRSCLEAFMPCTTPGRNHLDKSITTVTIESVKQISRAAFEDFVESLLWEKSVLNADSQPMLIMRLKVSMFWSFLSSDYPFCPCILAAGYAKSIHDSLKEDLVFI</sequence>
<organism evidence="2 3">
    <name type="scientific">Fasciolopsis buskii</name>
    <dbReference type="NCBI Taxonomy" id="27845"/>
    <lineage>
        <taxon>Eukaryota</taxon>
        <taxon>Metazoa</taxon>
        <taxon>Spiralia</taxon>
        <taxon>Lophotrochozoa</taxon>
        <taxon>Platyhelminthes</taxon>
        <taxon>Trematoda</taxon>
        <taxon>Digenea</taxon>
        <taxon>Plagiorchiida</taxon>
        <taxon>Echinostomata</taxon>
        <taxon>Echinostomatoidea</taxon>
        <taxon>Fasciolidae</taxon>
        <taxon>Fasciolopsis</taxon>
    </lineage>
</organism>
<feature type="domain" description="CobW/HypB/UreG nucleotide-binding" evidence="1">
    <location>
        <begin position="22"/>
        <end position="208"/>
    </location>
</feature>
<dbReference type="Gene3D" id="3.40.50.300">
    <property type="entry name" value="P-loop containing nucleotide triphosphate hydrolases"/>
    <property type="match status" value="1"/>
</dbReference>
<comment type="caution">
    <text evidence="2">The sequence shown here is derived from an EMBL/GenBank/DDBJ whole genome shotgun (WGS) entry which is preliminary data.</text>
</comment>
<protein>
    <submittedName>
        <fullName evidence="2">Cobalamin biosynthesis protein CobW</fullName>
    </submittedName>
</protein>
<name>A0A8E0VKC1_9TREM</name>
<dbReference type="Proteomes" id="UP000728185">
    <property type="component" value="Unassembled WGS sequence"/>
</dbReference>
<dbReference type="GO" id="GO:0005737">
    <property type="term" value="C:cytoplasm"/>
    <property type="evidence" value="ECO:0007669"/>
    <property type="project" value="TreeGrafter"/>
</dbReference>
<evidence type="ECO:0000313" key="2">
    <source>
        <dbReference type="EMBL" id="KAA0190567.1"/>
    </source>
</evidence>
<dbReference type="Pfam" id="PF02492">
    <property type="entry name" value="cobW"/>
    <property type="match status" value="1"/>
</dbReference>
<dbReference type="InterPro" id="IPR027417">
    <property type="entry name" value="P-loop_NTPase"/>
</dbReference>
<dbReference type="PANTHER" id="PTHR13748:SF31">
    <property type="entry name" value="ZINC-REGULATED GTPASE METALLOPROTEIN ACTIVATOR 1A-RELATED"/>
    <property type="match status" value="1"/>
</dbReference>
<dbReference type="CDD" id="cd03112">
    <property type="entry name" value="CobW-like"/>
    <property type="match status" value="1"/>
</dbReference>
<gene>
    <name evidence="2" type="ORF">FBUS_09666</name>
</gene>
<dbReference type="OrthoDB" id="258627at2759"/>
<evidence type="ECO:0000259" key="1">
    <source>
        <dbReference type="Pfam" id="PF02492"/>
    </source>
</evidence>
<dbReference type="SUPFAM" id="SSF52540">
    <property type="entry name" value="P-loop containing nucleoside triphosphate hydrolases"/>
    <property type="match status" value="1"/>
</dbReference>
<dbReference type="PANTHER" id="PTHR13748">
    <property type="entry name" value="COBW-RELATED"/>
    <property type="match status" value="1"/>
</dbReference>
<dbReference type="InterPro" id="IPR003495">
    <property type="entry name" value="CobW/HypB/UreG_nucleotide-bd"/>
</dbReference>
<dbReference type="AlphaFoldDB" id="A0A8E0VKC1"/>
<proteinExistence type="predicted"/>
<dbReference type="InterPro" id="IPR051316">
    <property type="entry name" value="Zinc-reg_GTPase_activator"/>
</dbReference>
<dbReference type="EMBL" id="LUCM01006925">
    <property type="protein sequence ID" value="KAA0190567.1"/>
    <property type="molecule type" value="Genomic_DNA"/>
</dbReference>
<keyword evidence="3" id="KW-1185">Reference proteome</keyword>
<evidence type="ECO:0000313" key="3">
    <source>
        <dbReference type="Proteomes" id="UP000728185"/>
    </source>
</evidence>
<accession>A0A8E0VKC1</accession>
<reference evidence="2" key="1">
    <citation type="submission" date="2019-05" db="EMBL/GenBank/DDBJ databases">
        <title>Annotation for the trematode Fasciolopsis buski.</title>
        <authorList>
            <person name="Choi Y.-J."/>
        </authorList>
    </citation>
    <scope>NUCLEOTIDE SEQUENCE</scope>
    <source>
        <strain evidence="2">HT</strain>
        <tissue evidence="2">Whole worm</tissue>
    </source>
</reference>